<evidence type="ECO:0000256" key="6">
    <source>
        <dbReference type="SAM" id="MobiDB-lite"/>
    </source>
</evidence>
<evidence type="ECO:0000256" key="4">
    <source>
        <dbReference type="ARBA" id="ARBA00022833"/>
    </source>
</evidence>
<evidence type="ECO:0000313" key="8">
    <source>
        <dbReference type="EMBL" id="RFU34845.1"/>
    </source>
</evidence>
<feature type="non-terminal residue" evidence="8">
    <location>
        <position position="381"/>
    </location>
</feature>
<dbReference type="InterPro" id="IPR038508">
    <property type="entry name" value="ArfGAP_dom_sf"/>
</dbReference>
<evidence type="ECO:0000256" key="2">
    <source>
        <dbReference type="ARBA" id="ARBA00022723"/>
    </source>
</evidence>
<feature type="region of interest" description="Disordered" evidence="6">
    <location>
        <begin position="132"/>
        <end position="185"/>
    </location>
</feature>
<dbReference type="GO" id="GO:0005096">
    <property type="term" value="F:GTPase activator activity"/>
    <property type="evidence" value="ECO:0007669"/>
    <property type="project" value="UniProtKB-KW"/>
</dbReference>
<proteinExistence type="predicted"/>
<dbReference type="AlphaFoldDB" id="A0A3E2HN84"/>
<feature type="domain" description="Arf-GAP" evidence="7">
    <location>
        <begin position="10"/>
        <end position="133"/>
    </location>
</feature>
<dbReference type="Gene3D" id="1.10.220.150">
    <property type="entry name" value="Arf GTPase activating protein"/>
    <property type="match status" value="1"/>
</dbReference>
<dbReference type="SMART" id="SM00105">
    <property type="entry name" value="ArfGap"/>
    <property type="match status" value="1"/>
</dbReference>
<dbReference type="GO" id="GO:0008270">
    <property type="term" value="F:zinc ion binding"/>
    <property type="evidence" value="ECO:0007669"/>
    <property type="project" value="UniProtKB-KW"/>
</dbReference>
<accession>A0A3E2HN84</accession>
<evidence type="ECO:0000256" key="5">
    <source>
        <dbReference type="PROSITE-ProRule" id="PRU00288"/>
    </source>
</evidence>
<dbReference type="OrthoDB" id="983479at2759"/>
<dbReference type="Pfam" id="PF01412">
    <property type="entry name" value="ArfGap"/>
    <property type="match status" value="1"/>
</dbReference>
<reference evidence="8 9" key="1">
    <citation type="submission" date="2018-05" db="EMBL/GenBank/DDBJ databases">
        <title>Draft genome sequence of Scytalidium lignicola DSM 105466, a ubiquitous saprotrophic fungus.</title>
        <authorList>
            <person name="Buettner E."/>
            <person name="Gebauer A.M."/>
            <person name="Hofrichter M."/>
            <person name="Liers C."/>
            <person name="Kellner H."/>
        </authorList>
    </citation>
    <scope>NUCLEOTIDE SEQUENCE [LARGE SCALE GENOMIC DNA]</scope>
    <source>
        <strain evidence="8 9">DSM 105466</strain>
    </source>
</reference>
<dbReference type="PANTHER" id="PTHR46395">
    <property type="entry name" value="ADP-RIBOSYLATION FACTOR GTPASE-ACTIVATING PROTEIN 1"/>
    <property type="match status" value="1"/>
</dbReference>
<dbReference type="SUPFAM" id="SSF57863">
    <property type="entry name" value="ArfGap/RecO-like zinc finger"/>
    <property type="match status" value="1"/>
</dbReference>
<dbReference type="FunFam" id="1.10.220.150:FF:000014">
    <property type="entry name" value="ADP-ribosylation factor GTPase-activating protein"/>
    <property type="match status" value="1"/>
</dbReference>
<dbReference type="EMBL" id="NCSJ02000015">
    <property type="protein sequence ID" value="RFU34845.1"/>
    <property type="molecule type" value="Genomic_DNA"/>
</dbReference>
<dbReference type="GO" id="GO:0000139">
    <property type="term" value="C:Golgi membrane"/>
    <property type="evidence" value="ECO:0007669"/>
    <property type="project" value="TreeGrafter"/>
</dbReference>
<feature type="compositionally biased region" description="Low complexity" evidence="6">
    <location>
        <begin position="134"/>
        <end position="151"/>
    </location>
</feature>
<organism evidence="8 9">
    <name type="scientific">Scytalidium lignicola</name>
    <name type="common">Hyphomycete</name>
    <dbReference type="NCBI Taxonomy" id="5539"/>
    <lineage>
        <taxon>Eukaryota</taxon>
        <taxon>Fungi</taxon>
        <taxon>Dikarya</taxon>
        <taxon>Ascomycota</taxon>
        <taxon>Pezizomycotina</taxon>
        <taxon>Leotiomycetes</taxon>
        <taxon>Leotiomycetes incertae sedis</taxon>
        <taxon>Scytalidium</taxon>
    </lineage>
</organism>
<feature type="compositionally biased region" description="Basic and acidic residues" evidence="6">
    <location>
        <begin position="372"/>
        <end position="381"/>
    </location>
</feature>
<gene>
    <name evidence="8" type="ORF">B7463_g1471</name>
</gene>
<dbReference type="PROSITE" id="PS50115">
    <property type="entry name" value="ARFGAP"/>
    <property type="match status" value="1"/>
</dbReference>
<dbReference type="InterPro" id="IPR001164">
    <property type="entry name" value="ArfGAP_dom"/>
</dbReference>
<dbReference type="OMA" id="MSKLWEV"/>
<dbReference type="PRINTS" id="PR00405">
    <property type="entry name" value="REVINTRACTNG"/>
</dbReference>
<dbReference type="GO" id="GO:0032012">
    <property type="term" value="P:regulation of ARF protein signal transduction"/>
    <property type="evidence" value="ECO:0007669"/>
    <property type="project" value="TreeGrafter"/>
</dbReference>
<feature type="compositionally biased region" description="Low complexity" evidence="6">
    <location>
        <begin position="343"/>
        <end position="352"/>
    </location>
</feature>
<dbReference type="GO" id="GO:0030100">
    <property type="term" value="P:regulation of endocytosis"/>
    <property type="evidence" value="ECO:0007669"/>
    <property type="project" value="TreeGrafter"/>
</dbReference>
<dbReference type="PANTHER" id="PTHR46395:SF1">
    <property type="entry name" value="ADP-RIBOSYLATION FACTOR GTPASE-ACTIVATING PROTEIN 1"/>
    <property type="match status" value="1"/>
</dbReference>
<evidence type="ECO:0000256" key="3">
    <source>
        <dbReference type="ARBA" id="ARBA00022771"/>
    </source>
</evidence>
<protein>
    <recommendedName>
        <fullName evidence="7">Arf-GAP domain-containing protein</fullName>
    </recommendedName>
</protein>
<name>A0A3E2HN84_SCYLI</name>
<feature type="region of interest" description="Disordered" evidence="6">
    <location>
        <begin position="343"/>
        <end position="381"/>
    </location>
</feature>
<dbReference type="STRING" id="5539.A0A3E2HN84"/>
<keyword evidence="2" id="KW-0479">Metal-binding</keyword>
<keyword evidence="1" id="KW-0343">GTPase activation</keyword>
<keyword evidence="3 5" id="KW-0863">Zinc-finger</keyword>
<sequence length="381" mass="40342">MASKAIFSTVQQLLEIQKTQDNDRCCDCGAPSPQWASPKFGVFICLNCAGVHRGLGVHISFVRSITMDAFKAAEIERMREGGNKRWKNFFENWEGNKVAGITWEDATIAERYSGEIGEEYKERLSAKVEGREYVPSAKPSPSTKVSSSNNSGTASRSQTPLGRGASTARTSSPHPLAGGSGGEAGKVKVDDRYFAGLGAANAGRPDHLPPSQGGKYAGFGNTGPLDNNRDKDKLPGFDELQKDPVAALTKGFGWFTTNVAKTAKTVNEGYIQPTAQKLAETDLAAQARLTAAQVARNAQTGAKSAAEGFNRFVEGPSSSSTRSRTVPIDESKKDFWDTFAAAGASRSGGNSAVGTSAIKKGGGGGTGGPMSQKEDDGWDKW</sequence>
<comment type="caution">
    <text evidence="8">The sequence shown here is derived from an EMBL/GenBank/DDBJ whole genome shotgun (WGS) entry which is preliminary data.</text>
</comment>
<evidence type="ECO:0000259" key="7">
    <source>
        <dbReference type="PROSITE" id="PS50115"/>
    </source>
</evidence>
<dbReference type="InterPro" id="IPR037278">
    <property type="entry name" value="ARFGAP/RecO"/>
</dbReference>
<evidence type="ECO:0000256" key="1">
    <source>
        <dbReference type="ARBA" id="ARBA00022468"/>
    </source>
</evidence>
<feature type="region of interest" description="Disordered" evidence="6">
    <location>
        <begin position="302"/>
        <end position="326"/>
    </location>
</feature>
<keyword evidence="4" id="KW-0862">Zinc</keyword>
<keyword evidence="9" id="KW-1185">Reference proteome</keyword>
<feature type="non-terminal residue" evidence="8">
    <location>
        <position position="1"/>
    </location>
</feature>
<evidence type="ECO:0000313" key="9">
    <source>
        <dbReference type="Proteomes" id="UP000258309"/>
    </source>
</evidence>
<dbReference type="Proteomes" id="UP000258309">
    <property type="component" value="Unassembled WGS sequence"/>
</dbReference>
<dbReference type="CDD" id="cd08830">
    <property type="entry name" value="ArfGap_ArfGap1"/>
    <property type="match status" value="1"/>
</dbReference>